<evidence type="ECO:0008006" key="4">
    <source>
        <dbReference type="Google" id="ProtNLM"/>
    </source>
</evidence>
<organism evidence="2 3">
    <name type="scientific">Hyunsoonleella rubra</name>
    <dbReference type="NCBI Taxonomy" id="1737062"/>
    <lineage>
        <taxon>Bacteria</taxon>
        <taxon>Pseudomonadati</taxon>
        <taxon>Bacteroidota</taxon>
        <taxon>Flavobacteriia</taxon>
        <taxon>Flavobacteriales</taxon>
        <taxon>Flavobacteriaceae</taxon>
    </lineage>
</organism>
<dbReference type="Proteomes" id="UP001597476">
    <property type="component" value="Unassembled WGS sequence"/>
</dbReference>
<sequence length="191" mass="21732">MKKKHLSFSLLLLLTFNLSSFCQEVEKTFVPYIMIDGKIENFERATSKMESKAIGFGYGGANTYLTIFNSKNSPVRFKSSDLPKFIIQLDKGTDPLDLVVISKADVVKKRKTYRRFVQQGVNGFGGGAKDMSNYFTIPKLKKIKENLYEMVFEKPFEPGEYSFLPIYKGIEAGNIMTTSNGFRIYCFGIDE</sequence>
<feature type="signal peptide" evidence="1">
    <location>
        <begin position="1"/>
        <end position="22"/>
    </location>
</feature>
<keyword evidence="1" id="KW-0732">Signal</keyword>
<proteinExistence type="predicted"/>
<dbReference type="RefSeq" id="WP_380291775.1">
    <property type="nucleotide sequence ID" value="NZ_JBHULY010000024.1"/>
</dbReference>
<evidence type="ECO:0000313" key="3">
    <source>
        <dbReference type="Proteomes" id="UP001597476"/>
    </source>
</evidence>
<protein>
    <recommendedName>
        <fullName evidence="4">DUF4138 domain-containing protein</fullName>
    </recommendedName>
</protein>
<reference evidence="3" key="1">
    <citation type="journal article" date="2019" name="Int. J. Syst. Evol. Microbiol.">
        <title>The Global Catalogue of Microorganisms (GCM) 10K type strain sequencing project: providing services to taxonomists for standard genome sequencing and annotation.</title>
        <authorList>
            <consortium name="The Broad Institute Genomics Platform"/>
            <consortium name="The Broad Institute Genome Sequencing Center for Infectious Disease"/>
            <person name="Wu L."/>
            <person name="Ma J."/>
        </authorList>
    </citation>
    <scope>NUCLEOTIDE SEQUENCE [LARGE SCALE GENOMIC DNA]</scope>
    <source>
        <strain evidence="3">KCTC 42398</strain>
    </source>
</reference>
<name>A0ABW5TCW6_9FLAO</name>
<evidence type="ECO:0000313" key="2">
    <source>
        <dbReference type="EMBL" id="MFD2726639.1"/>
    </source>
</evidence>
<feature type="chain" id="PRO_5046755201" description="DUF4138 domain-containing protein" evidence="1">
    <location>
        <begin position="23"/>
        <end position="191"/>
    </location>
</feature>
<gene>
    <name evidence="2" type="ORF">ACFSR8_10475</name>
</gene>
<evidence type="ECO:0000256" key="1">
    <source>
        <dbReference type="SAM" id="SignalP"/>
    </source>
</evidence>
<accession>A0ABW5TCW6</accession>
<comment type="caution">
    <text evidence="2">The sequence shown here is derived from an EMBL/GenBank/DDBJ whole genome shotgun (WGS) entry which is preliminary data.</text>
</comment>
<dbReference type="EMBL" id="JBHULY010000024">
    <property type="protein sequence ID" value="MFD2726639.1"/>
    <property type="molecule type" value="Genomic_DNA"/>
</dbReference>
<keyword evidence="3" id="KW-1185">Reference proteome</keyword>